<sequence length="390" mass="40995">MVLLAVLQLVLTMLLLNVSGVIGQTNTTAPSACTNACWFKTIIQSGCIGDDETQCMCTSYDNYLAFYNCNLICFFQKDGFTGLNSDMECIGYKKRARDIATTSAVPASTPSAELPAPTTFETRVKRAPDAQTAALTPWQPLVAKPKPLWSSYTAGGNIPAHTIWYCGVPGAACGEYTVGSETQPDVFRDSDDNSAETTTTVTVEATATASAAEKRDDYSKLVSAISAFAQSQEYARTHVLQPPKRAEATATQDLSGILSALSVIAHGEAPTSTPLVGVFTYTGGPPLTDNKRGGSTVSMAVPSDIVADGHTLPTGYPPRITSDVGHSIMATGHPPLITEEPVAISSTITNVDGLTSASSTTTSTKRLRNPHIPTPVPDMCEMGGICAGAQ</sequence>
<comment type="caution">
    <text evidence="3">The sequence shown here is derived from an EMBL/GenBank/DDBJ whole genome shotgun (WGS) entry which is preliminary data.</text>
</comment>
<feature type="chain" id="PRO_5042836084" description="Extracellular membrane protein CFEM domain-containing protein" evidence="2">
    <location>
        <begin position="24"/>
        <end position="390"/>
    </location>
</feature>
<evidence type="ECO:0008006" key="5">
    <source>
        <dbReference type="Google" id="ProtNLM"/>
    </source>
</evidence>
<proteinExistence type="predicted"/>
<feature type="region of interest" description="Disordered" evidence="1">
    <location>
        <begin position="353"/>
        <end position="372"/>
    </location>
</feature>
<evidence type="ECO:0000256" key="1">
    <source>
        <dbReference type="SAM" id="MobiDB-lite"/>
    </source>
</evidence>
<organism evidence="3 4">
    <name type="scientific">Elasticomyces elasticus</name>
    <dbReference type="NCBI Taxonomy" id="574655"/>
    <lineage>
        <taxon>Eukaryota</taxon>
        <taxon>Fungi</taxon>
        <taxon>Dikarya</taxon>
        <taxon>Ascomycota</taxon>
        <taxon>Pezizomycotina</taxon>
        <taxon>Dothideomycetes</taxon>
        <taxon>Dothideomycetidae</taxon>
        <taxon>Mycosphaerellales</taxon>
        <taxon>Teratosphaeriaceae</taxon>
        <taxon>Elasticomyces</taxon>
    </lineage>
</organism>
<gene>
    <name evidence="3" type="ORF">LTR97_011070</name>
</gene>
<evidence type="ECO:0000256" key="2">
    <source>
        <dbReference type="SAM" id="SignalP"/>
    </source>
</evidence>
<name>A0AAN7ZW01_9PEZI</name>
<protein>
    <recommendedName>
        <fullName evidence="5">Extracellular membrane protein CFEM domain-containing protein</fullName>
    </recommendedName>
</protein>
<reference evidence="3" key="1">
    <citation type="submission" date="2023-08" db="EMBL/GenBank/DDBJ databases">
        <title>Black Yeasts Isolated from many extreme environments.</title>
        <authorList>
            <person name="Coleine C."/>
            <person name="Stajich J.E."/>
            <person name="Selbmann L."/>
        </authorList>
    </citation>
    <scope>NUCLEOTIDE SEQUENCE</scope>
    <source>
        <strain evidence="3">CCFEE 5810</strain>
    </source>
</reference>
<feature type="signal peptide" evidence="2">
    <location>
        <begin position="1"/>
        <end position="23"/>
    </location>
</feature>
<evidence type="ECO:0000313" key="3">
    <source>
        <dbReference type="EMBL" id="KAK5691899.1"/>
    </source>
</evidence>
<dbReference type="Proteomes" id="UP001310594">
    <property type="component" value="Unassembled WGS sequence"/>
</dbReference>
<dbReference type="AlphaFoldDB" id="A0AAN7ZW01"/>
<keyword evidence="2" id="KW-0732">Signal</keyword>
<dbReference type="EMBL" id="JAVRQU010000020">
    <property type="protein sequence ID" value="KAK5691899.1"/>
    <property type="molecule type" value="Genomic_DNA"/>
</dbReference>
<feature type="compositionally biased region" description="Low complexity" evidence="1">
    <location>
        <begin position="355"/>
        <end position="364"/>
    </location>
</feature>
<evidence type="ECO:0000313" key="4">
    <source>
        <dbReference type="Proteomes" id="UP001310594"/>
    </source>
</evidence>
<accession>A0AAN7ZW01</accession>